<evidence type="ECO:0000256" key="1">
    <source>
        <dbReference type="SAM" id="MobiDB-lite"/>
    </source>
</evidence>
<organism evidence="2 3">
    <name type="scientific">Ambrosiozyma monospora</name>
    <name type="common">Yeast</name>
    <name type="synonym">Endomycopsis monosporus</name>
    <dbReference type="NCBI Taxonomy" id="43982"/>
    <lineage>
        <taxon>Eukaryota</taxon>
        <taxon>Fungi</taxon>
        <taxon>Dikarya</taxon>
        <taxon>Ascomycota</taxon>
        <taxon>Saccharomycotina</taxon>
        <taxon>Pichiomycetes</taxon>
        <taxon>Pichiales</taxon>
        <taxon>Pichiaceae</taxon>
        <taxon>Ambrosiozyma</taxon>
    </lineage>
</organism>
<sequence>MGRLLQPLLCLEPPNKHNIYTPTQNKVKGELLLTFKDEEKYFASIEVGLKGDVRIRHSSTIYTSKLAPSHSIATRVPTSLLQSINSTGVALGADGTESISSDVLFDATISKKSTRSSDSHSVSGGSVPPPGTAHEDSHDSTLSNTPSLSTPEPTTTT</sequence>
<gene>
    <name evidence="2" type="ORF">Amon01_000932200</name>
</gene>
<evidence type="ECO:0000313" key="3">
    <source>
        <dbReference type="Proteomes" id="UP001165063"/>
    </source>
</evidence>
<name>A0A9W6T038_AMBMO</name>
<feature type="region of interest" description="Disordered" evidence="1">
    <location>
        <begin position="110"/>
        <end position="157"/>
    </location>
</feature>
<protein>
    <submittedName>
        <fullName evidence="2">Unnamed protein product</fullName>
    </submittedName>
</protein>
<dbReference type="Proteomes" id="UP001165063">
    <property type="component" value="Unassembled WGS sequence"/>
</dbReference>
<dbReference type="AlphaFoldDB" id="A0A9W6T038"/>
<accession>A0A9W6T038</accession>
<keyword evidence="3" id="KW-1185">Reference proteome</keyword>
<dbReference type="EMBL" id="BSXU01010339">
    <property type="protein sequence ID" value="GME71802.1"/>
    <property type="molecule type" value="Genomic_DNA"/>
</dbReference>
<comment type="caution">
    <text evidence="2">The sequence shown here is derived from an EMBL/GenBank/DDBJ whole genome shotgun (WGS) entry which is preliminary data.</text>
</comment>
<evidence type="ECO:0000313" key="2">
    <source>
        <dbReference type="EMBL" id="GME71802.1"/>
    </source>
</evidence>
<proteinExistence type="predicted"/>
<feature type="compositionally biased region" description="Low complexity" evidence="1">
    <location>
        <begin position="140"/>
        <end position="157"/>
    </location>
</feature>
<reference evidence="2" key="1">
    <citation type="submission" date="2023-04" db="EMBL/GenBank/DDBJ databases">
        <title>Ambrosiozyma monospora NBRC 1965.</title>
        <authorList>
            <person name="Ichikawa N."/>
            <person name="Sato H."/>
            <person name="Tonouchi N."/>
        </authorList>
    </citation>
    <scope>NUCLEOTIDE SEQUENCE</scope>
    <source>
        <strain evidence="2">NBRC 1965</strain>
    </source>
</reference>